<accession>A0ABX0JVY2</accession>
<evidence type="ECO:0000313" key="1">
    <source>
        <dbReference type="EMBL" id="NHN86133.1"/>
    </source>
</evidence>
<comment type="caution">
    <text evidence="1">The sequence shown here is derived from an EMBL/GenBank/DDBJ whole genome shotgun (WGS) entry which is preliminary data.</text>
</comment>
<evidence type="ECO:0000313" key="2">
    <source>
        <dbReference type="Proteomes" id="UP000635278"/>
    </source>
</evidence>
<protein>
    <submittedName>
        <fullName evidence="1">Uncharacterized protein</fullName>
    </submittedName>
</protein>
<keyword evidence="2" id="KW-1185">Reference proteome</keyword>
<name>A0ABX0JVY2_9PROT</name>
<dbReference type="EMBL" id="WOTB01000026">
    <property type="protein sequence ID" value="NHN86133.1"/>
    <property type="molecule type" value="Genomic_DNA"/>
</dbReference>
<sequence length="91" mass="10151">MALGRHGNYQLSEHHWGSVLQQDRPDLSNCIHTGGSRTSLSVDRIASRRDTSDDVREFVSTSVKNDLMTARNAMAKLAALVDNRQVTKARE</sequence>
<gene>
    <name evidence="1" type="ORF">GOB93_16000</name>
</gene>
<dbReference type="RefSeq" id="WP_173584509.1">
    <property type="nucleotide sequence ID" value="NZ_WOTB01000026.1"/>
</dbReference>
<proteinExistence type="predicted"/>
<reference evidence="1 2" key="1">
    <citation type="journal article" date="2020" name="Int. J. Syst. Evol. Microbiol.">
        <title>Novel acetic acid bacteria from cider fermentations: Acetobacter conturbans sp. nov. and Acetobacter fallax sp. nov.</title>
        <authorList>
            <person name="Sombolestani A.S."/>
            <person name="Cleenwerck I."/>
            <person name="Cnockaert M."/>
            <person name="Borremans W."/>
            <person name="Wieme A.D."/>
            <person name="De Vuyst L."/>
            <person name="Vandamme P."/>
        </authorList>
    </citation>
    <scope>NUCLEOTIDE SEQUENCE [LARGE SCALE GENOMIC DNA]</scope>
    <source>
        <strain evidence="1 2">LMG 30640</strain>
    </source>
</reference>
<dbReference type="Proteomes" id="UP000635278">
    <property type="component" value="Unassembled WGS sequence"/>
</dbReference>
<organism evidence="1 2">
    <name type="scientific">Acetobacter musti</name>
    <dbReference type="NCBI Taxonomy" id="864732"/>
    <lineage>
        <taxon>Bacteria</taxon>
        <taxon>Pseudomonadati</taxon>
        <taxon>Pseudomonadota</taxon>
        <taxon>Alphaproteobacteria</taxon>
        <taxon>Acetobacterales</taxon>
        <taxon>Acetobacteraceae</taxon>
        <taxon>Acetobacter</taxon>
    </lineage>
</organism>